<dbReference type="InterPro" id="IPR011990">
    <property type="entry name" value="TPR-like_helical_dom_sf"/>
</dbReference>
<feature type="region of interest" description="Disordered" evidence="2">
    <location>
        <begin position="21"/>
        <end position="55"/>
    </location>
</feature>
<dbReference type="InterPro" id="IPR056884">
    <property type="entry name" value="NPHP3-like_N"/>
</dbReference>
<dbReference type="Pfam" id="PF24883">
    <property type="entry name" value="NPHP3_N"/>
    <property type="match status" value="1"/>
</dbReference>
<keyword evidence="5" id="KW-1185">Reference proteome</keyword>
<feature type="domain" description="Nephrocystin 3-like N-terminal" evidence="3">
    <location>
        <begin position="330"/>
        <end position="493"/>
    </location>
</feature>
<protein>
    <recommendedName>
        <fullName evidence="3">Nephrocystin 3-like N-terminal domain-containing protein</fullName>
    </recommendedName>
</protein>
<evidence type="ECO:0000313" key="5">
    <source>
        <dbReference type="Proteomes" id="UP001365542"/>
    </source>
</evidence>
<keyword evidence="1" id="KW-0677">Repeat</keyword>
<evidence type="ECO:0000256" key="1">
    <source>
        <dbReference type="ARBA" id="ARBA00022737"/>
    </source>
</evidence>
<proteinExistence type="predicted"/>
<dbReference type="InterPro" id="IPR027417">
    <property type="entry name" value="P-loop_NTPase"/>
</dbReference>
<reference evidence="4 5" key="1">
    <citation type="submission" date="2019-10" db="EMBL/GenBank/DDBJ databases">
        <authorList>
            <person name="Palmer J.M."/>
        </authorList>
    </citation>
    <scope>NUCLEOTIDE SEQUENCE [LARGE SCALE GENOMIC DNA]</scope>
    <source>
        <strain evidence="4 5">TWF694</strain>
    </source>
</reference>
<dbReference type="Gene3D" id="1.25.40.10">
    <property type="entry name" value="Tetratricopeptide repeat domain"/>
    <property type="match status" value="5"/>
</dbReference>
<dbReference type="EMBL" id="JAVHJO010000008">
    <property type="protein sequence ID" value="KAK6538198.1"/>
    <property type="molecule type" value="Genomic_DNA"/>
</dbReference>
<evidence type="ECO:0000256" key="2">
    <source>
        <dbReference type="SAM" id="MobiDB-lite"/>
    </source>
</evidence>
<feature type="region of interest" description="Disordered" evidence="2">
    <location>
        <begin position="2046"/>
        <end position="2066"/>
    </location>
</feature>
<dbReference type="Proteomes" id="UP001365542">
    <property type="component" value="Unassembled WGS sequence"/>
</dbReference>
<name>A0AAV9X8C2_9PEZI</name>
<dbReference type="SUPFAM" id="SSF52540">
    <property type="entry name" value="P-loop containing nucleoside triphosphate hydrolases"/>
    <property type="match status" value="1"/>
</dbReference>
<evidence type="ECO:0000259" key="3">
    <source>
        <dbReference type="Pfam" id="PF24883"/>
    </source>
</evidence>
<gene>
    <name evidence="4" type="ORF">TWF694_011080</name>
</gene>
<evidence type="ECO:0000313" key="4">
    <source>
        <dbReference type="EMBL" id="KAK6538198.1"/>
    </source>
</evidence>
<sequence>MAPGVVMEEYVNGNSIKGPEDGKVVLPNGHSKTSFDQGRAVTKANGSNQPSDRTGDNVAALKAIVRLPDVPSPSPAYTHYSSETTESIEVSITRVVEETNTIVHTCKKQLGSYRDSPFEHVVTLQGLTDFIHAQRLRDMPDKGSTWDKILRWALVYARRIDEFATTIEPYYRSSASMARDIWSCCRSLLQLGCKDLHIMAMLKSVFEQFYRIGESLDNLREHRRLFGTSKVMQKIIAQMFSEIVKLTIQTTTYYKRQTKITQQSIEEYTVKFTDVVSALEFHKRSFESEVWSCCLEASQEIRDHSISVETIRTWLLASHKETTINTEAEGTCTWFDKHLMDFEEANDEIFAIYGRSGIGKSVLSKWIMSRLMTHQKGVTLFYSMDGNSPASTSSLNLVRSLVSQLLERRIGDVQLYKHLLDIYESAVAHSGGDMLEKQLWDIFEVAAKNTWQLTIILDGLDHIQGGFPVADLVLSRITKIANENEENTLKCIVLCKQFQERFSCSVKIYQITEEDVAEDVEIYVDLTISSWSKFSSLTRESKRTIIKTIITQSRGSFTWASLTLQLIKREKTLDGINDVLKKPAKDLGELTERVLIALDWKDVDTRRILSWLLFSKQELTIASLKALLELDITKKPSRNTRFTSIHDDLTKACGSVVIIDNGVVRFSSPAIKARLLEIVKTRKSITVEECHKEITVCCWGYVSVCELDSGSRSVSQDTLSATFLQSLFQKHHLLEYVTRHWVKHYRRSVLFTGNKIVTDDYCKSLFPQSSFFCQVEKALWISRKVEQKQIDKYFNFSVEIRRKLIGKSHAAVVQSLLNCAYVCEKFTKSTKHIDLYHECWELSRTCFGEQDVVVVGCATKYIEIIEKTEDKTFGEDVYKWTYNYFKHVHGESHEETIKYAVRLGELYIRKEKKEVAVSIFREVWNVCASTYGYENTKTVTVCEHLVQVLEETEQFSEIITIRKKTNSVFTRDLKVWDIKRVTSQIKLALTYERQGDFQQSEEILISVIRGITESFKTGEHHDHVHIHVARIEATLEMSRFYRRHHRHQQSESLLLELWKETVTHVTGLDRYSESFMKMVISVAEEMEILEMKTVASEVYTSVWTYFKSASITVRSSDIAILVSRRLATLCEHHKDVVREETILKETFEVTVKTTQKIETVIETSTTLVSFYEKHEKWTEVVSVCSQTLTRVWADILNIQVKKACFLPKTCHYEAIKLAWRLALAFENSKEIVKAEIIYINILTACKQTLRIVDAEYFEALKKVTSFYESHGKHQQSIKVYLEFFNSCYGKLGITHHHSLEVGYQLAKTYIRFNEIAAAEKIYLKIWQGCLVGGRHCSQGSVEAGWFLCELYEKHHRHKEAIAIYQILWASICDAKVDVTIEEKRILKLYKQFKHILTIETKFDLLYDITVVFEQYCKRVHGETHILTIEAMLELATVIERTETRRSEAISIYEKIVQISTQVTITEEIKKTIITTKKHLASCYSHSSTTVVKAEQTYVDIWNTCKHTQGVSHTASLEILVDLIVFHKKNKSINKAVELLETTIIEIFNAEKETAKLFQCGLTLAKCYRILGSIEAGSKFSKDIQKFLFTYKVGTVTKDVRFSKWNVRQINGSIVDRKYHVFISAFEEVLQKEEALHNTHLYAYVLQNLLTETELYESWTRIASINVKCEQKLVYGCRLIAHLKETHRIDESLHIKEQLWAIFHKEYTHKTVEVDITVMKALFERCVVETTVTDREIVIVDVAITQIEEYVKKREFTFVSTLSSWTHTHIKVTQNTTASLKLVNILTSSTVTRYCKEETIIKKITEITETIIIESVSETSTTTVSWHQREIVEVNKVLILLGSKNNYSRMLTILEELWENRTTQSHWTPSVVSLIGRRLVETYFVLDEKLKAIKLCERICYNYERVWGLLNPLTLEFYDFLSSLYIASKKYEKAIAIHERILQQAIGSPKSPVEGSNLRDIVLRQTQLLQAAVGRTYATKPIPVEEKKHRETLLHRIKTFFGDEDSEHQKKLDALKDEKKFAQGQGETYGCWQAPTKWEIVEFEEEEVSETNGKSEGTKGANGNGYLSPTIMKRGTSYYGNDRKSALFSTRSFENLFRA</sequence>
<organism evidence="4 5">
    <name type="scientific">Orbilia ellipsospora</name>
    <dbReference type="NCBI Taxonomy" id="2528407"/>
    <lineage>
        <taxon>Eukaryota</taxon>
        <taxon>Fungi</taxon>
        <taxon>Dikarya</taxon>
        <taxon>Ascomycota</taxon>
        <taxon>Pezizomycotina</taxon>
        <taxon>Orbiliomycetes</taxon>
        <taxon>Orbiliales</taxon>
        <taxon>Orbiliaceae</taxon>
        <taxon>Orbilia</taxon>
    </lineage>
</organism>
<dbReference type="PANTHER" id="PTHR10039">
    <property type="entry name" value="AMELOGENIN"/>
    <property type="match status" value="1"/>
</dbReference>
<dbReference type="Gene3D" id="3.40.50.300">
    <property type="entry name" value="P-loop containing nucleotide triphosphate hydrolases"/>
    <property type="match status" value="1"/>
</dbReference>
<comment type="caution">
    <text evidence="4">The sequence shown here is derived from an EMBL/GenBank/DDBJ whole genome shotgun (WGS) entry which is preliminary data.</text>
</comment>
<accession>A0AAV9X8C2</accession>